<proteinExistence type="predicted"/>
<dbReference type="Proteomes" id="UP000541470">
    <property type="component" value="Unassembled WGS sequence"/>
</dbReference>
<dbReference type="AlphaFoldDB" id="A0A7Y0AUG1"/>
<protein>
    <recommendedName>
        <fullName evidence="4">Lipoprotein</fullName>
    </recommendedName>
</protein>
<sequence length="252" mass="26250">MFARPFKLALALFVVGILASCSWMNRPITRPLVYNVREATVIANANVPLRIVEGVDRRVSAAIRATRPPAGAERVVVVVRIDKLGYGFNARRRLQSATFTVTAASVETGDPVATGNFTVNSPTDDPVMAEESLAEEIASRVRFAFSLASPTIRKVILPPRTTSTRLTTDPAPRASVAPQASPTAPVAAAPAEVPAPAVAEVPAVPDLGAVPVAPASAMKSNVEEGASGSVALGKKAAPCDPAKDPTCEQPKP</sequence>
<gene>
    <name evidence="2" type="ORF">HHL25_06200</name>
</gene>
<comment type="caution">
    <text evidence="2">The sequence shown here is derived from an EMBL/GenBank/DDBJ whole genome shotgun (WGS) entry which is preliminary data.</text>
</comment>
<accession>A0A7Y0AUG1</accession>
<evidence type="ECO:0000313" key="3">
    <source>
        <dbReference type="Proteomes" id="UP000541470"/>
    </source>
</evidence>
<dbReference type="RefSeq" id="WP_169588257.1">
    <property type="nucleotide sequence ID" value="NZ_JABBGK010000001.1"/>
</dbReference>
<evidence type="ECO:0000313" key="2">
    <source>
        <dbReference type="EMBL" id="NML73717.1"/>
    </source>
</evidence>
<feature type="region of interest" description="Disordered" evidence="1">
    <location>
        <begin position="159"/>
        <end position="183"/>
    </location>
</feature>
<feature type="region of interest" description="Disordered" evidence="1">
    <location>
        <begin position="218"/>
        <end position="252"/>
    </location>
</feature>
<keyword evidence="3" id="KW-1185">Reference proteome</keyword>
<dbReference type="EMBL" id="JABBGK010000001">
    <property type="protein sequence ID" value="NML73717.1"/>
    <property type="molecule type" value="Genomic_DNA"/>
</dbReference>
<reference evidence="2 3" key="1">
    <citation type="submission" date="2020-04" db="EMBL/GenBank/DDBJ databases">
        <title>Rhizobium sp. S-51 isolated from soil.</title>
        <authorList>
            <person name="Dahal R.H."/>
        </authorList>
    </citation>
    <scope>NUCLEOTIDE SEQUENCE [LARGE SCALE GENOMIC DNA]</scope>
    <source>
        <strain evidence="2 3">S-51</strain>
    </source>
</reference>
<evidence type="ECO:0008006" key="4">
    <source>
        <dbReference type="Google" id="ProtNLM"/>
    </source>
</evidence>
<name>A0A7Y0AUG1_9HYPH</name>
<evidence type="ECO:0000256" key="1">
    <source>
        <dbReference type="SAM" id="MobiDB-lite"/>
    </source>
</evidence>
<dbReference type="PROSITE" id="PS51257">
    <property type="entry name" value="PROKAR_LIPOPROTEIN"/>
    <property type="match status" value="1"/>
</dbReference>
<organism evidence="2 3">
    <name type="scientific">Rhizobium terricola</name>
    <dbReference type="NCBI Taxonomy" id="2728849"/>
    <lineage>
        <taxon>Bacteria</taxon>
        <taxon>Pseudomonadati</taxon>
        <taxon>Pseudomonadota</taxon>
        <taxon>Alphaproteobacteria</taxon>
        <taxon>Hyphomicrobiales</taxon>
        <taxon>Rhizobiaceae</taxon>
        <taxon>Rhizobium/Agrobacterium group</taxon>
        <taxon>Rhizobium</taxon>
    </lineage>
</organism>
<feature type="compositionally biased region" description="Basic and acidic residues" evidence="1">
    <location>
        <begin position="241"/>
        <end position="252"/>
    </location>
</feature>